<gene>
    <name evidence="3" type="ORF">SAMN04490239_4151</name>
</gene>
<evidence type="ECO:0000313" key="3">
    <source>
        <dbReference type="EMBL" id="SEC45438.1"/>
    </source>
</evidence>
<comment type="similarity">
    <text evidence="1">Belongs to the DapA family.</text>
</comment>
<dbReference type="AlphaFoldDB" id="A0A1H4SN46"/>
<keyword evidence="2" id="KW-0456">Lyase</keyword>
<sequence length="338" mass="37463">MSYSRSDARSWAQANMKGICGCLLPTFTSDLKGINERAIRHDIAREKELGISGALLVAECGTTFDELLQVTEIAVDEAAGGLQTVVHAVLPTLEDNIALVRESERLGADVVLVSYPLTYYPKSEEEVFEYTRAIAESTNLGIIVFAMHLWNFRRFHPSHFSPDLIGRMINEIPNVVAVKTEVGGPGVGGIAQIFERYRNDVIVMDPIESNSPAWHAAYGMQWMGTSNYEAYGPWVARYFDLMRDGKFEDAMEIYWKLHPIRESDAVVVGQALAGTAMVPRYLWKYQGWLNGFNGGPLRAPQARINDGQMKQLRAGAVAAGLDVTTSLDEEFLVGRNPA</sequence>
<name>A0A1H4SN46_9NOCA</name>
<dbReference type="EMBL" id="FNSV01000005">
    <property type="protein sequence ID" value="SEC45438.1"/>
    <property type="molecule type" value="Genomic_DNA"/>
</dbReference>
<evidence type="ECO:0000256" key="2">
    <source>
        <dbReference type="ARBA" id="ARBA00023239"/>
    </source>
</evidence>
<dbReference type="Proteomes" id="UP000183561">
    <property type="component" value="Unassembled WGS sequence"/>
</dbReference>
<reference evidence="4" key="1">
    <citation type="submission" date="2016-10" db="EMBL/GenBank/DDBJ databases">
        <authorList>
            <person name="Varghese N."/>
            <person name="Submissions S."/>
        </authorList>
    </citation>
    <scope>NUCLEOTIDE SEQUENCE [LARGE SCALE GENOMIC DNA]</scope>
    <source>
        <strain evidence="4">DSM 44498</strain>
    </source>
</reference>
<dbReference type="PANTHER" id="PTHR12128">
    <property type="entry name" value="DIHYDRODIPICOLINATE SYNTHASE"/>
    <property type="match status" value="1"/>
</dbReference>
<organism evidence="3 4">
    <name type="scientific">Rhodococcus koreensis</name>
    <dbReference type="NCBI Taxonomy" id="99653"/>
    <lineage>
        <taxon>Bacteria</taxon>
        <taxon>Bacillati</taxon>
        <taxon>Actinomycetota</taxon>
        <taxon>Actinomycetes</taxon>
        <taxon>Mycobacteriales</taxon>
        <taxon>Nocardiaceae</taxon>
        <taxon>Rhodococcus</taxon>
    </lineage>
</organism>
<dbReference type="RefSeq" id="WP_072943161.1">
    <property type="nucleotide sequence ID" value="NZ_CP070609.1"/>
</dbReference>
<protein>
    <submittedName>
        <fullName evidence="3">4-hydroxy-tetrahydrodipicolinate synthase</fullName>
    </submittedName>
</protein>
<dbReference type="InterPro" id="IPR002220">
    <property type="entry name" value="DapA-like"/>
</dbReference>
<dbReference type="SUPFAM" id="SSF51569">
    <property type="entry name" value="Aldolase"/>
    <property type="match status" value="1"/>
</dbReference>
<evidence type="ECO:0000313" key="4">
    <source>
        <dbReference type="Proteomes" id="UP000183561"/>
    </source>
</evidence>
<accession>A0A1H4SN46</accession>
<dbReference type="InterPro" id="IPR013785">
    <property type="entry name" value="Aldolase_TIM"/>
</dbReference>
<dbReference type="SMART" id="SM01130">
    <property type="entry name" value="DHDPS"/>
    <property type="match status" value="1"/>
</dbReference>
<proteinExistence type="inferred from homology"/>
<dbReference type="GO" id="GO:0008840">
    <property type="term" value="F:4-hydroxy-tetrahydrodipicolinate synthase activity"/>
    <property type="evidence" value="ECO:0007669"/>
    <property type="project" value="TreeGrafter"/>
</dbReference>
<evidence type="ECO:0000256" key="1">
    <source>
        <dbReference type="ARBA" id="ARBA00007592"/>
    </source>
</evidence>
<dbReference type="PANTHER" id="PTHR12128:SF66">
    <property type="entry name" value="4-HYDROXY-2-OXOGLUTARATE ALDOLASE, MITOCHONDRIAL"/>
    <property type="match status" value="1"/>
</dbReference>
<dbReference type="Pfam" id="PF00701">
    <property type="entry name" value="DHDPS"/>
    <property type="match status" value="1"/>
</dbReference>
<dbReference type="Gene3D" id="3.20.20.70">
    <property type="entry name" value="Aldolase class I"/>
    <property type="match status" value="1"/>
</dbReference>
<dbReference type="OrthoDB" id="9778880at2"/>
<dbReference type="CDD" id="cd00408">
    <property type="entry name" value="DHDPS-like"/>
    <property type="match status" value="1"/>
</dbReference>
<keyword evidence="4" id="KW-1185">Reference proteome</keyword>